<evidence type="ECO:0000313" key="4">
    <source>
        <dbReference type="Proteomes" id="UP000196228"/>
    </source>
</evidence>
<dbReference type="RefSeq" id="WP_204542527.1">
    <property type="nucleotide sequence ID" value="NZ_CP021383.1"/>
</dbReference>
<feature type="transmembrane region" description="Helical" evidence="2">
    <location>
        <begin position="163"/>
        <end position="184"/>
    </location>
</feature>
<evidence type="ECO:0000256" key="1">
    <source>
        <dbReference type="SAM" id="MobiDB-lite"/>
    </source>
</evidence>
<protein>
    <submittedName>
        <fullName evidence="3">DoxX family protein</fullName>
    </submittedName>
</protein>
<reference evidence="3 4" key="1">
    <citation type="submission" date="2017-05" db="EMBL/GenBank/DDBJ databases">
        <authorList>
            <person name="Song R."/>
            <person name="Chenine A.L."/>
            <person name="Ruprecht R.M."/>
        </authorList>
    </citation>
    <scope>NUCLEOTIDE SEQUENCE [LARGE SCALE GENOMIC DNA]</scope>
    <source>
        <strain evidence="3 4">PSBB019</strain>
    </source>
</reference>
<proteinExistence type="predicted"/>
<name>A0A1Y0HQG7_CELCE</name>
<keyword evidence="2" id="KW-0812">Transmembrane</keyword>
<feature type="compositionally biased region" description="Low complexity" evidence="1">
    <location>
        <begin position="1"/>
        <end position="10"/>
    </location>
</feature>
<dbReference type="EMBL" id="CP021383">
    <property type="protein sequence ID" value="ARU50351.1"/>
    <property type="molecule type" value="Genomic_DNA"/>
</dbReference>
<gene>
    <name evidence="3" type="ORF">CBR64_01330</name>
</gene>
<keyword evidence="2" id="KW-1133">Transmembrane helix</keyword>
<dbReference type="Proteomes" id="UP000196228">
    <property type="component" value="Chromosome"/>
</dbReference>
<dbReference type="KEGG" id="cceu:CBR64_01330"/>
<accession>A0A1Y0HQG7</accession>
<feature type="region of interest" description="Disordered" evidence="1">
    <location>
        <begin position="1"/>
        <end position="33"/>
    </location>
</feature>
<dbReference type="AlphaFoldDB" id="A0A1Y0HQG7"/>
<feature type="transmembrane region" description="Helical" evidence="2">
    <location>
        <begin position="110"/>
        <end position="143"/>
    </location>
</feature>
<sequence length="200" mass="20877">MSTSTTRTTSPPGSAAKTEPDAVSPTTGPVTQDDVVTRSSARHALALARLGGAVVFLWPFADKLLGLGYATPRERAWLAGAAPAQGYLQNGVQGPLAGTFTSMAGPVTDWLFMLGLLGVGLALLLGIGLRVAAVSGALLFGMLWLSQWPFAAGSNNPVVDQHVVVVLLLVVLATTLAGDTWGLGRRWAALPLVRRAPWLR</sequence>
<keyword evidence="2" id="KW-0472">Membrane</keyword>
<evidence type="ECO:0000313" key="3">
    <source>
        <dbReference type="EMBL" id="ARU50351.1"/>
    </source>
</evidence>
<organism evidence="3 4">
    <name type="scientific">Cellulosimicrobium cellulans</name>
    <name type="common">Arthrobacter luteus</name>
    <dbReference type="NCBI Taxonomy" id="1710"/>
    <lineage>
        <taxon>Bacteria</taxon>
        <taxon>Bacillati</taxon>
        <taxon>Actinomycetota</taxon>
        <taxon>Actinomycetes</taxon>
        <taxon>Micrococcales</taxon>
        <taxon>Promicromonosporaceae</taxon>
        <taxon>Cellulosimicrobium</taxon>
    </lineage>
</organism>
<evidence type="ECO:0000256" key="2">
    <source>
        <dbReference type="SAM" id="Phobius"/>
    </source>
</evidence>